<keyword evidence="4" id="KW-1185">Reference proteome</keyword>
<feature type="domain" description="VWFA" evidence="2">
    <location>
        <begin position="377"/>
        <end position="561"/>
    </location>
</feature>
<organism evidence="3 4">
    <name type="scientific">Mycolicibacterium anyangense</name>
    <dbReference type="NCBI Taxonomy" id="1431246"/>
    <lineage>
        <taxon>Bacteria</taxon>
        <taxon>Bacillati</taxon>
        <taxon>Actinomycetota</taxon>
        <taxon>Actinomycetes</taxon>
        <taxon>Mycobacteriales</taxon>
        <taxon>Mycobacteriaceae</taxon>
        <taxon>Mycolicibacterium</taxon>
    </lineage>
</organism>
<dbReference type="InterPro" id="IPR036465">
    <property type="entry name" value="vWFA_dom_sf"/>
</dbReference>
<accession>A0A6N4WAS5</accession>
<dbReference type="RefSeq" id="WP_163804617.1">
    <property type="nucleotide sequence ID" value="NZ_AP022620.1"/>
</dbReference>
<dbReference type="SMART" id="SM00327">
    <property type="entry name" value="VWA"/>
    <property type="match status" value="1"/>
</dbReference>
<protein>
    <recommendedName>
        <fullName evidence="2">VWFA domain-containing protein</fullName>
    </recommendedName>
</protein>
<dbReference type="KEGG" id="many:MANY_26240"/>
<evidence type="ECO:0000313" key="3">
    <source>
        <dbReference type="EMBL" id="BBZ77287.1"/>
    </source>
</evidence>
<reference evidence="3 4" key="1">
    <citation type="journal article" date="2019" name="Emerg. Microbes Infect.">
        <title>Comprehensive subspecies identification of 175 nontuberculous mycobacteria species based on 7547 genomic profiles.</title>
        <authorList>
            <person name="Matsumoto Y."/>
            <person name="Kinjo T."/>
            <person name="Motooka D."/>
            <person name="Nabeya D."/>
            <person name="Jung N."/>
            <person name="Uechi K."/>
            <person name="Horii T."/>
            <person name="Iida T."/>
            <person name="Fujita J."/>
            <person name="Nakamura S."/>
        </authorList>
    </citation>
    <scope>NUCLEOTIDE SEQUENCE [LARGE SCALE GENOMIC DNA]</scope>
    <source>
        <strain evidence="3 4">JCM 30275</strain>
    </source>
</reference>
<sequence>MTQPQGIGGSAAADHDADESRLQRLSFLASALAARPIDVTYAANGRARTDGRSIFVAAEADWKTSRKQVLVHAALLAGGMTAEQLRPLRRRREGLQRYFLLQILCAAAAPTVEGAIIQRGVDDLPTGVLPPHGPADVMRRALSVEDLPAAPACWGTIDVRLLRSAGAVADPAAGRPAASALSDMLDEDQGQCLELDDGGSEPDGLFDSPTGSGFLRRLFQNVAGVQRARTTDSPEGAESSAGSAMRGRLTGAVRPATSWRGGRGRAADPPGLSRLQYPEWDHVSQTFKADWCHVVATSATDCPVISGGEVAGGITAATLVPRLLRALSTVGMRSIPVGRLSDGPELDIDAAIDAIVDPGADQDAVYSRALPRYRDLAILVLLDASASTKDPSSAGGMVFSLQAQLAWAVIAATTRLGCRTSAMAFQGMGRKSVKLSSLKDFDSVREAQFLRRIAEVEPGGYTRTGAAVRHGTHVLSTRSGASRALLVVITDGLPYDIGYTDDYARADTAHALAEARASGIGCVCLSVGSDNPNAELARVFGGSTTAILPDSSELPEMARRLFIDALKGADLRRRLAH</sequence>
<evidence type="ECO:0000313" key="4">
    <source>
        <dbReference type="Proteomes" id="UP000467249"/>
    </source>
</evidence>
<dbReference type="SUPFAM" id="SSF53300">
    <property type="entry name" value="vWA-like"/>
    <property type="match status" value="1"/>
</dbReference>
<dbReference type="InterPro" id="IPR051928">
    <property type="entry name" value="NorD/CobT"/>
</dbReference>
<dbReference type="Gene3D" id="3.40.50.410">
    <property type="entry name" value="von Willebrand factor, type A domain"/>
    <property type="match status" value="1"/>
</dbReference>
<dbReference type="EMBL" id="AP022620">
    <property type="protein sequence ID" value="BBZ77287.1"/>
    <property type="molecule type" value="Genomic_DNA"/>
</dbReference>
<dbReference type="PANTHER" id="PTHR41248">
    <property type="entry name" value="NORD PROTEIN"/>
    <property type="match status" value="1"/>
</dbReference>
<dbReference type="PROSITE" id="PS50234">
    <property type="entry name" value="VWFA"/>
    <property type="match status" value="1"/>
</dbReference>
<dbReference type="InterPro" id="IPR002035">
    <property type="entry name" value="VWF_A"/>
</dbReference>
<gene>
    <name evidence="3" type="ORF">MANY_26240</name>
</gene>
<feature type="region of interest" description="Disordered" evidence="1">
    <location>
        <begin position="225"/>
        <end position="248"/>
    </location>
</feature>
<dbReference type="Pfam" id="PF00092">
    <property type="entry name" value="VWA"/>
    <property type="match status" value="1"/>
</dbReference>
<dbReference type="AlphaFoldDB" id="A0A6N4WAS5"/>
<proteinExistence type="predicted"/>
<name>A0A6N4WAS5_9MYCO</name>
<dbReference type="PANTHER" id="PTHR41248:SF1">
    <property type="entry name" value="NORD PROTEIN"/>
    <property type="match status" value="1"/>
</dbReference>
<evidence type="ECO:0000256" key="1">
    <source>
        <dbReference type="SAM" id="MobiDB-lite"/>
    </source>
</evidence>
<evidence type="ECO:0000259" key="2">
    <source>
        <dbReference type="PROSITE" id="PS50234"/>
    </source>
</evidence>
<dbReference type="Proteomes" id="UP000467249">
    <property type="component" value="Chromosome"/>
</dbReference>